<gene>
    <name evidence="1" type="ORF">V1478_008257</name>
</gene>
<dbReference type="Proteomes" id="UP001607302">
    <property type="component" value="Unassembled WGS sequence"/>
</dbReference>
<sequence length="183" mass="21586">MPKKCTDPRCPLNIYLNAKESQKCAKPCVTFSSDGERKNRIEQKRSKCTKQKPKKSEEKDARCGICCRNKRCKPFIEQSTSADSLKKTRAKKSGMKNKANRYEEDEERNCCRCKLKQCCNPKKKKKPKRSRCKRKKRCGWLRKCFRVIFFCCRSSKKCRSRTSHVTCNSSPEYEYCCAYRDVR</sequence>
<organism evidence="1 2">
    <name type="scientific">Vespula squamosa</name>
    <name type="common">Southern yellow jacket</name>
    <name type="synonym">Wasp</name>
    <dbReference type="NCBI Taxonomy" id="30214"/>
    <lineage>
        <taxon>Eukaryota</taxon>
        <taxon>Metazoa</taxon>
        <taxon>Ecdysozoa</taxon>
        <taxon>Arthropoda</taxon>
        <taxon>Hexapoda</taxon>
        <taxon>Insecta</taxon>
        <taxon>Pterygota</taxon>
        <taxon>Neoptera</taxon>
        <taxon>Endopterygota</taxon>
        <taxon>Hymenoptera</taxon>
        <taxon>Apocrita</taxon>
        <taxon>Aculeata</taxon>
        <taxon>Vespoidea</taxon>
        <taxon>Vespidae</taxon>
        <taxon>Vespinae</taxon>
        <taxon>Vespula</taxon>
    </lineage>
</organism>
<protein>
    <submittedName>
        <fullName evidence="1">Uncharacterized protein</fullName>
    </submittedName>
</protein>
<proteinExistence type="predicted"/>
<name>A0ABD2AY90_VESSQ</name>
<accession>A0ABD2AY90</accession>
<reference evidence="1 2" key="1">
    <citation type="journal article" date="2024" name="Ann. Entomol. Soc. Am.">
        <title>Genomic analyses of the southern and eastern yellowjacket wasps (Hymenoptera: Vespidae) reveal evolutionary signatures of social life.</title>
        <authorList>
            <person name="Catto M.A."/>
            <person name="Caine P.B."/>
            <person name="Orr S.E."/>
            <person name="Hunt B.G."/>
            <person name="Goodisman M.A.D."/>
        </authorList>
    </citation>
    <scope>NUCLEOTIDE SEQUENCE [LARGE SCALE GENOMIC DNA]</scope>
    <source>
        <strain evidence="1">233</strain>
        <tissue evidence="1">Head and thorax</tissue>
    </source>
</reference>
<keyword evidence="2" id="KW-1185">Reference proteome</keyword>
<evidence type="ECO:0000313" key="2">
    <source>
        <dbReference type="Proteomes" id="UP001607302"/>
    </source>
</evidence>
<comment type="caution">
    <text evidence="1">The sequence shown here is derived from an EMBL/GenBank/DDBJ whole genome shotgun (WGS) entry which is preliminary data.</text>
</comment>
<dbReference type="AlphaFoldDB" id="A0ABD2AY90"/>
<dbReference type="EMBL" id="JAUDFV010000138">
    <property type="protein sequence ID" value="KAL2725584.1"/>
    <property type="molecule type" value="Genomic_DNA"/>
</dbReference>
<evidence type="ECO:0000313" key="1">
    <source>
        <dbReference type="EMBL" id="KAL2725584.1"/>
    </source>
</evidence>